<sequence length="56" mass="5751">MPRIAKPQFGAFSFGASRADPRSPACGLVEIGLKPACNPAPRAGQGHAADEQAEMA</sequence>
<name>A0A401TSS7_CHIPU</name>
<keyword evidence="2" id="KW-1185">Reference proteome</keyword>
<evidence type="ECO:0000313" key="2">
    <source>
        <dbReference type="Proteomes" id="UP000287033"/>
    </source>
</evidence>
<accession>A0A401TSS7</accession>
<proteinExistence type="predicted"/>
<comment type="caution">
    <text evidence="1">The sequence shown here is derived from an EMBL/GenBank/DDBJ whole genome shotgun (WGS) entry which is preliminary data.</text>
</comment>
<dbReference type="Proteomes" id="UP000287033">
    <property type="component" value="Unassembled WGS sequence"/>
</dbReference>
<organism evidence="1 2">
    <name type="scientific">Chiloscyllium punctatum</name>
    <name type="common">Brownbanded bambooshark</name>
    <name type="synonym">Hemiscyllium punctatum</name>
    <dbReference type="NCBI Taxonomy" id="137246"/>
    <lineage>
        <taxon>Eukaryota</taxon>
        <taxon>Metazoa</taxon>
        <taxon>Chordata</taxon>
        <taxon>Craniata</taxon>
        <taxon>Vertebrata</taxon>
        <taxon>Chondrichthyes</taxon>
        <taxon>Elasmobranchii</taxon>
        <taxon>Galeomorphii</taxon>
        <taxon>Galeoidea</taxon>
        <taxon>Orectolobiformes</taxon>
        <taxon>Hemiscylliidae</taxon>
        <taxon>Chiloscyllium</taxon>
    </lineage>
</organism>
<gene>
    <name evidence="1" type="ORF">chiPu_0029678</name>
</gene>
<protein>
    <submittedName>
        <fullName evidence="1">Uncharacterized protein</fullName>
    </submittedName>
</protein>
<dbReference type="EMBL" id="BEZZ01163213">
    <property type="protein sequence ID" value="GCC45679.1"/>
    <property type="molecule type" value="Genomic_DNA"/>
</dbReference>
<reference evidence="1 2" key="1">
    <citation type="journal article" date="2018" name="Nat. Ecol. Evol.">
        <title>Shark genomes provide insights into elasmobranch evolution and the origin of vertebrates.</title>
        <authorList>
            <person name="Hara Y"/>
            <person name="Yamaguchi K"/>
            <person name="Onimaru K"/>
            <person name="Kadota M"/>
            <person name="Koyanagi M"/>
            <person name="Keeley SD"/>
            <person name="Tatsumi K"/>
            <person name="Tanaka K"/>
            <person name="Motone F"/>
            <person name="Kageyama Y"/>
            <person name="Nozu R"/>
            <person name="Adachi N"/>
            <person name="Nishimura O"/>
            <person name="Nakagawa R"/>
            <person name="Tanegashima C"/>
            <person name="Kiyatake I"/>
            <person name="Matsumoto R"/>
            <person name="Murakumo K"/>
            <person name="Nishida K"/>
            <person name="Terakita A"/>
            <person name="Kuratani S"/>
            <person name="Sato K"/>
            <person name="Hyodo S Kuraku.S."/>
        </authorList>
    </citation>
    <scope>NUCLEOTIDE SEQUENCE [LARGE SCALE GENOMIC DNA]</scope>
</reference>
<feature type="non-terminal residue" evidence="1">
    <location>
        <position position="56"/>
    </location>
</feature>
<evidence type="ECO:0000313" key="1">
    <source>
        <dbReference type="EMBL" id="GCC45679.1"/>
    </source>
</evidence>
<dbReference type="AlphaFoldDB" id="A0A401TSS7"/>